<dbReference type="Proteomes" id="UP000008983">
    <property type="component" value="Unassembled WGS sequence"/>
</dbReference>
<dbReference type="PANTHER" id="PTHR13244:SF7">
    <property type="entry name" value="ZINC FINGER MYND DOMAIN-CONTAINING PROTEIN 10"/>
    <property type="match status" value="1"/>
</dbReference>
<reference evidence="1 2" key="1">
    <citation type="submission" date="2011-07" db="EMBL/GenBank/DDBJ databases">
        <authorList>
            <person name="Coyne R."/>
            <person name="Brami D."/>
            <person name="Johnson J."/>
            <person name="Hostetler J."/>
            <person name="Hannick L."/>
            <person name="Clark T."/>
            <person name="Cassidy-Hanley D."/>
            <person name="Inman J."/>
        </authorList>
    </citation>
    <scope>NUCLEOTIDE SEQUENCE [LARGE SCALE GENOMIC DNA]</scope>
    <source>
        <strain evidence="1 2">G5</strain>
    </source>
</reference>
<dbReference type="InParanoid" id="G0R1W8"/>
<dbReference type="RefSeq" id="XP_004029777.1">
    <property type="nucleotide sequence ID" value="XM_004029729.1"/>
</dbReference>
<protein>
    <submittedName>
        <fullName evidence="1">Zinc mynd domain protein 10</fullName>
    </submittedName>
</protein>
<evidence type="ECO:0000313" key="1">
    <source>
        <dbReference type="EMBL" id="EGR28541.1"/>
    </source>
</evidence>
<dbReference type="GO" id="GO:0005737">
    <property type="term" value="C:cytoplasm"/>
    <property type="evidence" value="ECO:0007669"/>
    <property type="project" value="TreeGrafter"/>
</dbReference>
<organism evidence="1 2">
    <name type="scientific">Ichthyophthirius multifiliis</name>
    <name type="common">White spot disease agent</name>
    <name type="synonym">Ich</name>
    <dbReference type="NCBI Taxonomy" id="5932"/>
    <lineage>
        <taxon>Eukaryota</taxon>
        <taxon>Sar</taxon>
        <taxon>Alveolata</taxon>
        <taxon>Ciliophora</taxon>
        <taxon>Intramacronucleata</taxon>
        <taxon>Oligohymenophorea</taxon>
        <taxon>Hymenostomatida</taxon>
        <taxon>Ophryoglenina</taxon>
        <taxon>Ichthyophthirius</taxon>
    </lineage>
</organism>
<accession>G0R1W8</accession>
<name>G0R1W8_ICHMU</name>
<gene>
    <name evidence="1" type="ORF">IMG5_173310</name>
</gene>
<sequence>MGNMTQAFSESKFLNETQLNQINENNNKNDLHFGDVLSNFEAEHLIEKLRIINIEEYGSNEWFKQDEIYQRLNMQAHVNALMKSDEFIMDTMVTFDKLKILIFDLVQTELWKQKVLPLIKNHLLITNTYRNYIAIYHESVICNLLEVVMYHRTAIDSAEEYLVELIDYCYRKLLNLANYQKKKITKKSVEEMLAKTREQEFNEQIEDIEFKIGMMCISIIRFITDYVQYLPIGTLHHLLEVTDILCVFVPLIENKPWLRQNHNDEREKYENSKWVIVEKNEYSKIIKIEANVWIAIYNLFMSADCRKKYELNEFRKSNLLRLRKYMNEILMDQIPNLSHMLRSLEELSIIQVQSIAQNNPFIVQQIPEIREKISKGKNWKDIAEKQKQQYFIYDIEQAKEDMKRLADLYGQNIVEGLLEGFKCEQCKKMLLKDVLHVKVFGIVQENVNYQQNQEVEKVYKVQEIFQQKEDLNDLD</sequence>
<proteinExistence type="predicted"/>
<dbReference type="OMA" id="QHEAIVC"/>
<keyword evidence="2" id="KW-1185">Reference proteome</keyword>
<dbReference type="OrthoDB" id="432970at2759"/>
<dbReference type="STRING" id="857967.G0R1W8"/>
<dbReference type="GeneID" id="14904619"/>
<dbReference type="AlphaFoldDB" id="G0R1W8"/>
<dbReference type="FunCoup" id="G0R1W8">
    <property type="interactions" value="15"/>
</dbReference>
<dbReference type="eggNOG" id="ENOG502QS3F">
    <property type="taxonomic scope" value="Eukaryota"/>
</dbReference>
<dbReference type="PANTHER" id="PTHR13244">
    <property type="entry name" value="ZINC FINGER MYND DOMAIN CONTAINING PROTEIN 10"/>
    <property type="match status" value="1"/>
</dbReference>
<evidence type="ECO:0000313" key="2">
    <source>
        <dbReference type="Proteomes" id="UP000008983"/>
    </source>
</evidence>
<dbReference type="InterPro" id="IPR052298">
    <property type="entry name" value="ZMYND10"/>
</dbReference>
<dbReference type="EMBL" id="GL984232">
    <property type="protein sequence ID" value="EGR28541.1"/>
    <property type="molecule type" value="Genomic_DNA"/>
</dbReference>